<name>A0ABY8WZS7_9BACL</name>
<reference evidence="1 2" key="1">
    <citation type="submission" date="2023-06" db="EMBL/GenBank/DDBJ databases">
        <title>Paenibacillus polygonum sp. nov., an endophytic bacterium, isolated from Polygonum lapathifolium L. in Nanji Wetland National Nature Reserve, South of Poyang Lake, Jiangxi Province, China.</title>
        <authorList>
            <person name="Yu Z."/>
        </authorList>
    </citation>
    <scope>NUCLEOTIDE SEQUENCE [LARGE SCALE GENOMIC DNA]</scope>
    <source>
        <strain evidence="1 2">C31</strain>
    </source>
</reference>
<evidence type="ECO:0000313" key="1">
    <source>
        <dbReference type="EMBL" id="WIV17682.1"/>
    </source>
</evidence>
<keyword evidence="2" id="KW-1185">Reference proteome</keyword>
<evidence type="ECO:0000313" key="2">
    <source>
        <dbReference type="Proteomes" id="UP001236415"/>
    </source>
</evidence>
<dbReference type="Proteomes" id="UP001236415">
    <property type="component" value="Chromosome"/>
</dbReference>
<organism evidence="1 2">
    <name type="scientific">Paenibacillus polygoni</name>
    <dbReference type="NCBI Taxonomy" id="3050112"/>
    <lineage>
        <taxon>Bacteria</taxon>
        <taxon>Bacillati</taxon>
        <taxon>Bacillota</taxon>
        <taxon>Bacilli</taxon>
        <taxon>Bacillales</taxon>
        <taxon>Paenibacillaceae</taxon>
        <taxon>Paenibacillus</taxon>
    </lineage>
</organism>
<gene>
    <name evidence="1" type="ORF">QPK24_14770</name>
</gene>
<accession>A0ABY8WZS7</accession>
<protein>
    <submittedName>
        <fullName evidence="1">Uncharacterized protein</fullName>
    </submittedName>
</protein>
<sequence>MKEETKFNTQTVKNVIWNEMNGFYEAESTNQQTLEFEKHLDSIPVQDYALVIDATKLKTFKPEILPILEYAYGFYRRFKTVIIIEPEFVSAGIQLKRIAKKVPDCNVQFLKTEDEAKILLRQEGWNI</sequence>
<dbReference type="RefSeq" id="WP_285742346.1">
    <property type="nucleotide sequence ID" value="NZ_CP127162.1"/>
</dbReference>
<dbReference type="EMBL" id="CP127162">
    <property type="protein sequence ID" value="WIV17682.1"/>
    <property type="molecule type" value="Genomic_DNA"/>
</dbReference>
<proteinExistence type="predicted"/>